<protein>
    <submittedName>
        <fullName evidence="1">Uncharacterized protein</fullName>
    </submittedName>
</protein>
<dbReference type="EMBL" id="JACASF010000017">
    <property type="protein sequence ID" value="KAF6425242.1"/>
    <property type="molecule type" value="Genomic_DNA"/>
</dbReference>
<sequence>MHGLLPQIGSLSCPECMSSYCHIPAIQHGSGTWTERTHPHHHPHGPQITPKAGGGTCYVVEVKCLCYLARHYLEQPLSRGNTWPRSLNTITNSFLGVRHLKHAKLDEIRAGPSRLLSPFVFPCSSGTDPSVLPPPSFTH</sequence>
<dbReference type="Proteomes" id="UP000550707">
    <property type="component" value="Unassembled WGS sequence"/>
</dbReference>
<reference evidence="1 2" key="1">
    <citation type="journal article" date="2020" name="Nature">
        <title>Six reference-quality genomes reveal evolution of bat adaptations.</title>
        <authorList>
            <person name="Jebb D."/>
            <person name="Huang Z."/>
            <person name="Pippel M."/>
            <person name="Hughes G.M."/>
            <person name="Lavrichenko K."/>
            <person name="Devanna P."/>
            <person name="Winkler S."/>
            <person name="Jermiin L.S."/>
            <person name="Skirmuntt E.C."/>
            <person name="Katzourakis A."/>
            <person name="Burkitt-Gray L."/>
            <person name="Ray D.A."/>
            <person name="Sullivan K.A.M."/>
            <person name="Roscito J.G."/>
            <person name="Kirilenko B.M."/>
            <person name="Davalos L.M."/>
            <person name="Corthals A.P."/>
            <person name="Power M.L."/>
            <person name="Jones G."/>
            <person name="Ransome R.D."/>
            <person name="Dechmann D.K.N."/>
            <person name="Locatelli A.G."/>
            <person name="Puechmaille S.J."/>
            <person name="Fedrigo O."/>
            <person name="Jarvis E.D."/>
            <person name="Hiller M."/>
            <person name="Vernes S.C."/>
            <person name="Myers E.W."/>
            <person name="Teeling E.C."/>
        </authorList>
    </citation>
    <scope>NUCLEOTIDE SEQUENCE [LARGE SCALE GENOMIC DNA]</scope>
    <source>
        <strain evidence="1">MMolMol1</strain>
        <tissue evidence="1">Muscle</tissue>
    </source>
</reference>
<evidence type="ECO:0000313" key="2">
    <source>
        <dbReference type="Proteomes" id="UP000550707"/>
    </source>
</evidence>
<comment type="caution">
    <text evidence="1">The sequence shown here is derived from an EMBL/GenBank/DDBJ whole genome shotgun (WGS) entry which is preliminary data.</text>
</comment>
<organism evidence="1 2">
    <name type="scientific">Molossus molossus</name>
    <name type="common">Pallas' mastiff bat</name>
    <name type="synonym">Vespertilio molossus</name>
    <dbReference type="NCBI Taxonomy" id="27622"/>
    <lineage>
        <taxon>Eukaryota</taxon>
        <taxon>Metazoa</taxon>
        <taxon>Chordata</taxon>
        <taxon>Craniata</taxon>
        <taxon>Vertebrata</taxon>
        <taxon>Euteleostomi</taxon>
        <taxon>Mammalia</taxon>
        <taxon>Eutheria</taxon>
        <taxon>Laurasiatheria</taxon>
        <taxon>Chiroptera</taxon>
        <taxon>Yangochiroptera</taxon>
        <taxon>Molossidae</taxon>
        <taxon>Molossus</taxon>
    </lineage>
</organism>
<accession>A0A7J8DQP9</accession>
<keyword evidence="2" id="KW-1185">Reference proteome</keyword>
<name>A0A7J8DQP9_MOLMO</name>
<proteinExistence type="predicted"/>
<evidence type="ECO:0000313" key="1">
    <source>
        <dbReference type="EMBL" id="KAF6425242.1"/>
    </source>
</evidence>
<gene>
    <name evidence="1" type="ORF">HJG59_009285</name>
</gene>
<dbReference type="AlphaFoldDB" id="A0A7J8DQP9"/>
<dbReference type="InParanoid" id="A0A7J8DQP9"/>